<dbReference type="EMBL" id="RYZH01000055">
    <property type="protein sequence ID" value="RUL83907.1"/>
    <property type="molecule type" value="Genomic_DNA"/>
</dbReference>
<sequence length="618" mass="67319">MEKVIVVGLDGLEPRLVGEMLRRGELPHLARLSAEGGLGRVATTSPAQTPVAWSSFATGTNPGGHGIFDFIAREPRSYRPDLALNRYEQPSPFLPARVVNLRRGQPVWDLLSSAGIRSVILRCPCSYPPDPLRGRLLSGMGVPDLRGGFGTGTFYTTDPAEAARESEQVVPLDWPGPGSGPIESVVIGPRNPKDRSDATTPLTIDPRPDEGRVLLRTSGTPGELELRPGSWSPWVRLRFKLGLLQGARGIVRFLLRRLEPGRLELYASPVNFDPMAPPFPISHPDLYAADLADELGLYHTTGMVEDHSALVNGRIDEAAFLSQCDDSWREREGMLSRELHRLDAGLLYCLFDTPDRVQHLFWRFLEPDHPANLGLPPDPEFVGAIAETYRRADSAVGLALEAADDRTLVIAMSDHGFGSFRRGVNLNAWLREHGLLALRDGEGPGGGQEPDLRQVDWSRTKAYALGLTGLYLNRIGREGQGIVPPDEAEGLKEQIARGLSGLVDPRTGREAIRGVDSRERAYAGPFVEEAPDLVVRFGAGYRVSWSGSLGGVSAGIFEDNTRRWSGDHIVDPALVPGLLAMNRPFRDEGAAMVDLAPTILEALGQPAGPAMEGRSLLR</sequence>
<protein>
    <submittedName>
        <fullName evidence="2">Phosphodiesterase</fullName>
    </submittedName>
</protein>
<reference evidence="2 3" key="1">
    <citation type="submission" date="2018-12" db="EMBL/GenBank/DDBJ databases">
        <authorList>
            <person name="Toschakov S.V."/>
        </authorList>
    </citation>
    <scope>NUCLEOTIDE SEQUENCE [LARGE SCALE GENOMIC DNA]</scope>
    <source>
        <strain evidence="2 3">GM2012</strain>
    </source>
</reference>
<comment type="caution">
    <text evidence="2">The sequence shown here is derived from an EMBL/GenBank/DDBJ whole genome shotgun (WGS) entry which is preliminary data.</text>
</comment>
<dbReference type="InterPro" id="IPR002591">
    <property type="entry name" value="Phosphodiest/P_Trfase"/>
</dbReference>
<dbReference type="OrthoDB" id="228738at2"/>
<gene>
    <name evidence="2" type="ORF">TsocGM_21375</name>
</gene>
<accession>A0A432MEJ9</accession>
<dbReference type="PANTHER" id="PTHR10151">
    <property type="entry name" value="ECTONUCLEOTIDE PYROPHOSPHATASE/PHOSPHODIESTERASE"/>
    <property type="match status" value="1"/>
</dbReference>
<dbReference type="GO" id="GO:0016787">
    <property type="term" value="F:hydrolase activity"/>
    <property type="evidence" value="ECO:0007669"/>
    <property type="project" value="UniProtKB-ARBA"/>
</dbReference>
<dbReference type="InterPro" id="IPR017850">
    <property type="entry name" value="Alkaline_phosphatase_core_sf"/>
</dbReference>
<keyword evidence="3" id="KW-1185">Reference proteome</keyword>
<name>A0A432MEJ9_9BACT</name>
<feature type="region of interest" description="Disordered" evidence="1">
    <location>
        <begin position="185"/>
        <end position="211"/>
    </location>
</feature>
<dbReference type="Gene3D" id="3.40.720.10">
    <property type="entry name" value="Alkaline Phosphatase, subunit A"/>
    <property type="match status" value="2"/>
</dbReference>
<evidence type="ECO:0000256" key="1">
    <source>
        <dbReference type="SAM" id="MobiDB-lite"/>
    </source>
</evidence>
<dbReference type="PANTHER" id="PTHR10151:SF120">
    <property type="entry name" value="BIS(5'-ADENOSYL)-TRIPHOSPHATASE"/>
    <property type="match status" value="1"/>
</dbReference>
<reference evidence="2 3" key="2">
    <citation type="submission" date="2019-01" db="EMBL/GenBank/DDBJ databases">
        <title>Tautonia sociabilis, a novel thermotolerant planctomycete of Isosphaeraceae family, isolated from a 4000 m deep subterranean habitat.</title>
        <authorList>
            <person name="Kovaleva O.L."/>
            <person name="Elcheninov A.G."/>
            <person name="Van Heerden E."/>
            <person name="Toshchakov S.V."/>
            <person name="Novikov A."/>
            <person name="Bonch-Osmolovskaya E.A."/>
            <person name="Kublanov I.V."/>
        </authorList>
    </citation>
    <scope>NUCLEOTIDE SEQUENCE [LARGE SCALE GENOMIC DNA]</scope>
    <source>
        <strain evidence="2 3">GM2012</strain>
    </source>
</reference>
<dbReference type="AlphaFoldDB" id="A0A432MEJ9"/>
<organism evidence="2 3">
    <name type="scientific">Tautonia sociabilis</name>
    <dbReference type="NCBI Taxonomy" id="2080755"/>
    <lineage>
        <taxon>Bacteria</taxon>
        <taxon>Pseudomonadati</taxon>
        <taxon>Planctomycetota</taxon>
        <taxon>Planctomycetia</taxon>
        <taxon>Isosphaerales</taxon>
        <taxon>Isosphaeraceae</taxon>
        <taxon>Tautonia</taxon>
    </lineage>
</organism>
<dbReference type="Pfam" id="PF01663">
    <property type="entry name" value="Phosphodiest"/>
    <property type="match status" value="2"/>
</dbReference>
<proteinExistence type="predicted"/>
<evidence type="ECO:0000313" key="3">
    <source>
        <dbReference type="Proteomes" id="UP000280296"/>
    </source>
</evidence>
<evidence type="ECO:0000313" key="2">
    <source>
        <dbReference type="EMBL" id="RUL83907.1"/>
    </source>
</evidence>
<dbReference type="Proteomes" id="UP000280296">
    <property type="component" value="Unassembled WGS sequence"/>
</dbReference>
<dbReference type="SUPFAM" id="SSF53649">
    <property type="entry name" value="Alkaline phosphatase-like"/>
    <property type="match status" value="1"/>
</dbReference>